<evidence type="ECO:0000256" key="7">
    <source>
        <dbReference type="RuleBase" id="RU367076"/>
    </source>
</evidence>
<dbReference type="EMBL" id="CACTIH010006302">
    <property type="protein sequence ID" value="CAA3004588.1"/>
    <property type="molecule type" value="Genomic_DNA"/>
</dbReference>
<dbReference type="Pfam" id="PF08221">
    <property type="entry name" value="HTH_9"/>
    <property type="match status" value="1"/>
</dbReference>
<keyword evidence="6 7" id="KW-0539">Nucleus</keyword>
<dbReference type="GO" id="GO:0005666">
    <property type="term" value="C:RNA polymerase III complex"/>
    <property type="evidence" value="ECO:0007669"/>
    <property type="project" value="UniProtKB-UniRule"/>
</dbReference>
<evidence type="ECO:0000256" key="3">
    <source>
        <dbReference type="ARBA" id="ARBA00016689"/>
    </source>
</evidence>
<comment type="function">
    <text evidence="7">DNA-dependent RNA polymerase catalyzes the transcription of DNA into RNA using the four ribonucleoside triphosphates as substrates. Specific core component of RNA polymerase III which synthesizes small RNAs, such as 5S rRNA and tRNAs.</text>
</comment>
<dbReference type="InterPro" id="IPR036388">
    <property type="entry name" value="WH-like_DNA-bd_sf"/>
</dbReference>
<dbReference type="GO" id="GO:0003697">
    <property type="term" value="F:single-stranded DNA binding"/>
    <property type="evidence" value="ECO:0007669"/>
    <property type="project" value="UniProtKB-UniRule"/>
</dbReference>
<evidence type="ECO:0000256" key="4">
    <source>
        <dbReference type="ARBA" id="ARBA00022478"/>
    </source>
</evidence>
<sequence length="117" mass="13410">MVSQYGIKLATYLISSSYGDLCSKVCECLLSRGTLTLAQIIRFTELSRENVINCLRVLIHQNCVQAFSIQQEVEFGEAPKIVTQYMALFDNMIHKMRFPKFMQIVSEELGLDVRFCC</sequence>
<evidence type="ECO:0000256" key="6">
    <source>
        <dbReference type="ARBA" id="ARBA00023242"/>
    </source>
</evidence>
<feature type="domain" description="RNA polymerase III subunit RPC82-related helix-turn-helix" evidence="8">
    <location>
        <begin position="8"/>
        <end position="67"/>
    </location>
</feature>
<evidence type="ECO:0000256" key="5">
    <source>
        <dbReference type="ARBA" id="ARBA00023163"/>
    </source>
</evidence>
<evidence type="ECO:0000259" key="8">
    <source>
        <dbReference type="Pfam" id="PF08221"/>
    </source>
</evidence>
<proteinExistence type="inferred from homology"/>
<evidence type="ECO:0000256" key="1">
    <source>
        <dbReference type="ARBA" id="ARBA00004123"/>
    </source>
</evidence>
<dbReference type="PANTHER" id="PTHR12949">
    <property type="entry name" value="RNA POLYMERASE III DNA DIRECTED -RELATED"/>
    <property type="match status" value="1"/>
</dbReference>
<dbReference type="InterPro" id="IPR013197">
    <property type="entry name" value="RNA_pol_III_RPC82-rel_HTH"/>
</dbReference>
<keyword evidence="5 7" id="KW-0804">Transcription</keyword>
<reference evidence="9 10" key="1">
    <citation type="submission" date="2019-12" db="EMBL/GenBank/DDBJ databases">
        <authorList>
            <person name="Alioto T."/>
            <person name="Alioto T."/>
            <person name="Gomez Garrido J."/>
        </authorList>
    </citation>
    <scope>NUCLEOTIDE SEQUENCE [LARGE SCALE GENOMIC DNA]</scope>
</reference>
<keyword evidence="4 7" id="KW-0240">DNA-directed RNA polymerase</keyword>
<accession>A0A8S0TGU4</accession>
<gene>
    <name evidence="9" type="ORF">OLEA9_A021590</name>
</gene>
<organism evidence="9 10">
    <name type="scientific">Olea europaea subsp. europaea</name>
    <dbReference type="NCBI Taxonomy" id="158383"/>
    <lineage>
        <taxon>Eukaryota</taxon>
        <taxon>Viridiplantae</taxon>
        <taxon>Streptophyta</taxon>
        <taxon>Embryophyta</taxon>
        <taxon>Tracheophyta</taxon>
        <taxon>Spermatophyta</taxon>
        <taxon>Magnoliopsida</taxon>
        <taxon>eudicotyledons</taxon>
        <taxon>Gunneridae</taxon>
        <taxon>Pentapetalae</taxon>
        <taxon>asterids</taxon>
        <taxon>lamiids</taxon>
        <taxon>Lamiales</taxon>
        <taxon>Oleaceae</taxon>
        <taxon>Oleeae</taxon>
        <taxon>Olea</taxon>
    </lineage>
</organism>
<evidence type="ECO:0000256" key="2">
    <source>
        <dbReference type="ARBA" id="ARBA00007206"/>
    </source>
</evidence>
<dbReference type="Gene3D" id="1.10.10.10">
    <property type="entry name" value="Winged helix-like DNA-binding domain superfamily/Winged helix DNA-binding domain"/>
    <property type="match status" value="1"/>
</dbReference>
<dbReference type="InterPro" id="IPR039748">
    <property type="entry name" value="RPC3"/>
</dbReference>
<dbReference type="FunFam" id="1.10.10.10:FF:000218">
    <property type="entry name" value="DNA-directed RNA polymerase III subunit RPC3"/>
    <property type="match status" value="1"/>
</dbReference>
<protein>
    <recommendedName>
        <fullName evidence="3 7">DNA-directed RNA polymerase III subunit RPC3</fullName>
        <shortName evidence="7">RNA polymerase III subunit C3</shortName>
    </recommendedName>
</protein>
<dbReference type="Proteomes" id="UP000594638">
    <property type="component" value="Unassembled WGS sequence"/>
</dbReference>
<keyword evidence="10" id="KW-1185">Reference proteome</keyword>
<comment type="subcellular location">
    <subcellularLocation>
        <location evidence="1 7">Nucleus</location>
    </subcellularLocation>
</comment>
<comment type="caution">
    <text evidence="9">The sequence shown here is derived from an EMBL/GenBank/DDBJ whole genome shotgun (WGS) entry which is preliminary data.</text>
</comment>
<name>A0A8S0TGU4_OLEEU</name>
<evidence type="ECO:0000313" key="9">
    <source>
        <dbReference type="EMBL" id="CAA3004588.1"/>
    </source>
</evidence>
<comment type="subunit">
    <text evidence="7">Component of the RNA polymerase III (Pol III) complex consisting of 17 subunits.</text>
</comment>
<dbReference type="PANTHER" id="PTHR12949:SF0">
    <property type="entry name" value="DNA-DIRECTED RNA POLYMERASE III SUBUNIT RPC3"/>
    <property type="match status" value="1"/>
</dbReference>
<dbReference type="AlphaFoldDB" id="A0A8S0TGU4"/>
<comment type="similarity">
    <text evidence="2 7">Belongs to the eukaryotic RPC3/POLR3C RNA polymerase subunit family.</text>
</comment>
<dbReference type="Gramene" id="OE9A021590T1">
    <property type="protein sequence ID" value="OE9A021590C1"/>
    <property type="gene ID" value="OE9A021590"/>
</dbReference>
<evidence type="ECO:0000313" key="10">
    <source>
        <dbReference type="Proteomes" id="UP000594638"/>
    </source>
</evidence>
<dbReference type="OrthoDB" id="272392at2759"/>